<keyword evidence="3" id="KW-1185">Reference proteome</keyword>
<evidence type="ECO:0000313" key="2">
    <source>
        <dbReference type="EMBL" id="KAK7402961.1"/>
    </source>
</evidence>
<dbReference type="PANTHER" id="PTHR31594">
    <property type="entry name" value="AIG1-TYPE G DOMAIN-CONTAINING PROTEIN"/>
    <property type="match status" value="1"/>
</dbReference>
<comment type="caution">
    <text evidence="2">The sequence shown here is derived from an EMBL/GenBank/DDBJ whole genome shotgun (WGS) entry which is preliminary data.</text>
</comment>
<dbReference type="Proteomes" id="UP001498476">
    <property type="component" value="Unassembled WGS sequence"/>
</dbReference>
<reference evidence="2 3" key="1">
    <citation type="journal article" date="2025" name="Microbiol. Resour. Announc.">
        <title>Draft genome sequences for Neonectria magnoliae and Neonectria punicea, canker pathogens of Liriodendron tulipifera and Acer saccharum in West Virginia.</title>
        <authorList>
            <person name="Petronek H.M."/>
            <person name="Kasson M.T."/>
            <person name="Metheny A.M."/>
            <person name="Stauder C.M."/>
            <person name="Lovett B."/>
            <person name="Lynch S.C."/>
            <person name="Garnas J.R."/>
            <person name="Kasson L.R."/>
            <person name="Stajich J.E."/>
        </authorList>
    </citation>
    <scope>NUCLEOTIDE SEQUENCE [LARGE SCALE GENOMIC DNA]</scope>
    <source>
        <strain evidence="2 3">NRRL 64653</strain>
    </source>
</reference>
<proteinExistence type="predicted"/>
<protein>
    <recommendedName>
        <fullName evidence="1">SNTX MACPF/CDC-like domain-containing protein</fullName>
    </recommendedName>
</protein>
<organism evidence="2 3">
    <name type="scientific">Neonectria punicea</name>
    <dbReference type="NCBI Taxonomy" id="979145"/>
    <lineage>
        <taxon>Eukaryota</taxon>
        <taxon>Fungi</taxon>
        <taxon>Dikarya</taxon>
        <taxon>Ascomycota</taxon>
        <taxon>Pezizomycotina</taxon>
        <taxon>Sordariomycetes</taxon>
        <taxon>Hypocreomycetidae</taxon>
        <taxon>Hypocreales</taxon>
        <taxon>Nectriaceae</taxon>
        <taxon>Neonectria</taxon>
    </lineage>
</organism>
<evidence type="ECO:0000313" key="3">
    <source>
        <dbReference type="Proteomes" id="UP001498476"/>
    </source>
</evidence>
<gene>
    <name evidence="2" type="ORF">QQX98_011271</name>
</gene>
<name>A0ABR1GM52_9HYPO</name>
<accession>A0ABR1GM52</accession>
<feature type="domain" description="SNTX MACPF/CDC-like" evidence="1">
    <location>
        <begin position="5"/>
        <end position="253"/>
    </location>
</feature>
<evidence type="ECO:0000259" key="1">
    <source>
        <dbReference type="Pfam" id="PF24674"/>
    </source>
</evidence>
<dbReference type="InterPro" id="IPR056072">
    <property type="entry name" value="SNTX_MACPF/CDC-like_dom"/>
</dbReference>
<dbReference type="Pfam" id="PF24674">
    <property type="entry name" value="MACPF_SNTX"/>
    <property type="match status" value="1"/>
</dbReference>
<dbReference type="PANTHER" id="PTHR31594:SF14">
    <property type="entry name" value="FIBRONECTIN TYPE-III DOMAIN-CONTAINING PROTEIN"/>
    <property type="match status" value="1"/>
</dbReference>
<dbReference type="InterPro" id="IPR052090">
    <property type="entry name" value="Cytolytic_pore-forming_toxin"/>
</dbReference>
<sequence>MISVVRGAFGQVASIGTLYDATREQFLRTSIRDKLPPGAISTLRQPNTDIFVIPSGTYSQKFEALGVKEEGAASVLAGLVEPRGSGAYLRHGLGTTTALHGAVCHKVSTVQERLGFAGLRLMDHVDLTSPIIQRGTHVVTSIDWGMQTIVAMKHCLPDNVDRAHVEAAFQRDLDVLSTAVASVGGGYTNGMDEIELELELTLYTDALQDEGLIIQDLAEVVNFIRIIPDHISHGRGGKGWQLFYTLLPLSMLQLFYPGVGAIGATSIPANPESLSKVVHLFNDFAVCEDQLSGYAASLEGRERHVADGHIASVATSIHLLQQSKK</sequence>
<dbReference type="EMBL" id="JAZAVJ010000270">
    <property type="protein sequence ID" value="KAK7402961.1"/>
    <property type="molecule type" value="Genomic_DNA"/>
</dbReference>